<sequence length="81" mass="9102">MESSGESFYWYDLETTGIDPKRDRVVQFAGLRTDLNLEPIEEPFVTYVRLAPEILPSVEATLITGITPAIAEQGESEWQAL</sequence>
<accession>A0A382AQH1</accession>
<dbReference type="InterPro" id="IPR036397">
    <property type="entry name" value="RNaseH_sf"/>
</dbReference>
<proteinExistence type="predicted"/>
<dbReference type="InterPro" id="IPR013520">
    <property type="entry name" value="Ribonucl_H"/>
</dbReference>
<dbReference type="Gene3D" id="3.30.420.10">
    <property type="entry name" value="Ribonuclease H-like superfamily/Ribonuclease H"/>
    <property type="match status" value="1"/>
</dbReference>
<gene>
    <name evidence="2" type="ORF">METZ01_LOCUS156590</name>
</gene>
<dbReference type="AlphaFoldDB" id="A0A382AQH1"/>
<feature type="non-terminal residue" evidence="2">
    <location>
        <position position="81"/>
    </location>
</feature>
<evidence type="ECO:0000259" key="1">
    <source>
        <dbReference type="Pfam" id="PF00929"/>
    </source>
</evidence>
<dbReference type="Pfam" id="PF00929">
    <property type="entry name" value="RNase_T"/>
    <property type="match status" value="1"/>
</dbReference>
<dbReference type="InterPro" id="IPR012337">
    <property type="entry name" value="RNaseH-like_sf"/>
</dbReference>
<name>A0A382AQH1_9ZZZZ</name>
<organism evidence="2">
    <name type="scientific">marine metagenome</name>
    <dbReference type="NCBI Taxonomy" id="408172"/>
    <lineage>
        <taxon>unclassified sequences</taxon>
        <taxon>metagenomes</taxon>
        <taxon>ecological metagenomes</taxon>
    </lineage>
</organism>
<feature type="domain" description="Exonuclease" evidence="1">
    <location>
        <begin position="10"/>
        <end position="77"/>
    </location>
</feature>
<reference evidence="2" key="1">
    <citation type="submission" date="2018-05" db="EMBL/GenBank/DDBJ databases">
        <authorList>
            <person name="Lanie J.A."/>
            <person name="Ng W.-L."/>
            <person name="Kazmierczak K.M."/>
            <person name="Andrzejewski T.M."/>
            <person name="Davidsen T.M."/>
            <person name="Wayne K.J."/>
            <person name="Tettelin H."/>
            <person name="Glass J.I."/>
            <person name="Rusch D."/>
            <person name="Podicherti R."/>
            <person name="Tsui H.-C.T."/>
            <person name="Winkler M.E."/>
        </authorList>
    </citation>
    <scope>NUCLEOTIDE SEQUENCE</scope>
</reference>
<protein>
    <recommendedName>
        <fullName evidence="1">Exonuclease domain-containing protein</fullName>
    </recommendedName>
</protein>
<dbReference type="GO" id="GO:0003676">
    <property type="term" value="F:nucleic acid binding"/>
    <property type="evidence" value="ECO:0007669"/>
    <property type="project" value="InterPro"/>
</dbReference>
<evidence type="ECO:0000313" key="2">
    <source>
        <dbReference type="EMBL" id="SVB03736.1"/>
    </source>
</evidence>
<dbReference type="EMBL" id="UINC01026384">
    <property type="protein sequence ID" value="SVB03736.1"/>
    <property type="molecule type" value="Genomic_DNA"/>
</dbReference>
<dbReference type="SUPFAM" id="SSF53098">
    <property type="entry name" value="Ribonuclease H-like"/>
    <property type="match status" value="1"/>
</dbReference>